<dbReference type="NCBIfam" id="TIGR02473">
    <property type="entry name" value="flagell_FliJ"/>
    <property type="match status" value="1"/>
</dbReference>
<evidence type="ECO:0000256" key="2">
    <source>
        <dbReference type="ARBA" id="ARBA00010004"/>
    </source>
</evidence>
<accession>A0ABT4Q675</accession>
<dbReference type="Pfam" id="PF02050">
    <property type="entry name" value="FliJ"/>
    <property type="match status" value="1"/>
</dbReference>
<evidence type="ECO:0000313" key="12">
    <source>
        <dbReference type="Proteomes" id="UP001527882"/>
    </source>
</evidence>
<keyword evidence="9" id="KW-0472">Membrane</keyword>
<evidence type="ECO:0000256" key="8">
    <source>
        <dbReference type="ARBA" id="ARBA00022927"/>
    </source>
</evidence>
<keyword evidence="7" id="KW-1005">Bacterial flagellum biogenesis</keyword>
<keyword evidence="12" id="KW-1185">Reference proteome</keyword>
<gene>
    <name evidence="11" type="primary">fliJ</name>
    <name evidence="11" type="ORF">O9H85_07980</name>
</gene>
<dbReference type="InterPro" id="IPR053716">
    <property type="entry name" value="Flag_assembly_chemotaxis_eff"/>
</dbReference>
<keyword evidence="11" id="KW-0966">Cell projection</keyword>
<protein>
    <recommendedName>
        <fullName evidence="3">Flagellar FliJ protein</fullName>
    </recommendedName>
</protein>
<proteinExistence type="inferred from homology"/>
<keyword evidence="11" id="KW-0969">Cilium</keyword>
<keyword evidence="8" id="KW-0653">Protein transport</keyword>
<keyword evidence="4" id="KW-0813">Transport</keyword>
<sequence length="146" mass="17178">MRFHYAFQKIVDLKSNEKTQAEWMLTQAMVKVREEESSLHHLQSAKEEVQMELQQKSGSTTTISELKLFQSFVDHYDVQIHLKSKDLEQAKSTARSKQEDLNGKLLQEKVWTKAKDKAYQRFSAGLLKHEQNQLDEMATNRYQRMS</sequence>
<keyword evidence="5" id="KW-1003">Cell membrane</keyword>
<organism evidence="11 12">
    <name type="scientific">Paenibacillus gyeongsangnamensis</name>
    <dbReference type="NCBI Taxonomy" id="3388067"/>
    <lineage>
        <taxon>Bacteria</taxon>
        <taxon>Bacillati</taxon>
        <taxon>Bacillota</taxon>
        <taxon>Bacilli</taxon>
        <taxon>Bacillales</taxon>
        <taxon>Paenibacillaceae</taxon>
        <taxon>Paenibacillus</taxon>
    </lineage>
</organism>
<evidence type="ECO:0000256" key="4">
    <source>
        <dbReference type="ARBA" id="ARBA00022448"/>
    </source>
</evidence>
<reference evidence="11 12" key="1">
    <citation type="submission" date="2022-12" db="EMBL/GenBank/DDBJ databases">
        <title>Draft genome sequence of Paenibacillus sp. dW9.</title>
        <authorList>
            <person name="Choi E.-W."/>
            <person name="Kim D.-U."/>
        </authorList>
    </citation>
    <scope>NUCLEOTIDE SEQUENCE [LARGE SCALE GENOMIC DNA]</scope>
    <source>
        <strain evidence="12">dW9</strain>
    </source>
</reference>
<comment type="similarity">
    <text evidence="2">Belongs to the FliJ family.</text>
</comment>
<evidence type="ECO:0000256" key="3">
    <source>
        <dbReference type="ARBA" id="ARBA00020392"/>
    </source>
</evidence>
<keyword evidence="6" id="KW-0145">Chemotaxis</keyword>
<evidence type="ECO:0000256" key="6">
    <source>
        <dbReference type="ARBA" id="ARBA00022500"/>
    </source>
</evidence>
<dbReference type="InterPro" id="IPR012823">
    <property type="entry name" value="Flagell_FliJ"/>
</dbReference>
<dbReference type="RefSeq" id="WP_269880792.1">
    <property type="nucleotide sequence ID" value="NZ_JAQAGZ010000004.1"/>
</dbReference>
<dbReference type="Gene3D" id="1.10.287.1700">
    <property type="match status" value="1"/>
</dbReference>
<comment type="subcellular location">
    <subcellularLocation>
        <location evidence="1">Cell membrane</location>
        <topology evidence="1">Peripheral membrane protein</topology>
        <orientation evidence="1">Cytoplasmic side</orientation>
    </subcellularLocation>
</comment>
<name>A0ABT4Q675_9BACL</name>
<evidence type="ECO:0000256" key="7">
    <source>
        <dbReference type="ARBA" id="ARBA00022795"/>
    </source>
</evidence>
<dbReference type="EMBL" id="JAQAGZ010000004">
    <property type="protein sequence ID" value="MCZ8512370.1"/>
    <property type="molecule type" value="Genomic_DNA"/>
</dbReference>
<dbReference type="Proteomes" id="UP001527882">
    <property type="component" value="Unassembled WGS sequence"/>
</dbReference>
<evidence type="ECO:0000313" key="11">
    <source>
        <dbReference type="EMBL" id="MCZ8512370.1"/>
    </source>
</evidence>
<evidence type="ECO:0000256" key="1">
    <source>
        <dbReference type="ARBA" id="ARBA00004413"/>
    </source>
</evidence>
<keyword evidence="11" id="KW-0282">Flagellum</keyword>
<keyword evidence="10" id="KW-1006">Bacterial flagellum protein export</keyword>
<evidence type="ECO:0000256" key="9">
    <source>
        <dbReference type="ARBA" id="ARBA00023136"/>
    </source>
</evidence>
<evidence type="ECO:0000256" key="5">
    <source>
        <dbReference type="ARBA" id="ARBA00022475"/>
    </source>
</evidence>
<comment type="caution">
    <text evidence="11">The sequence shown here is derived from an EMBL/GenBank/DDBJ whole genome shotgun (WGS) entry which is preliminary data.</text>
</comment>
<evidence type="ECO:0000256" key="10">
    <source>
        <dbReference type="ARBA" id="ARBA00023225"/>
    </source>
</evidence>